<dbReference type="Proteomes" id="UP001550535">
    <property type="component" value="Unassembled WGS sequence"/>
</dbReference>
<comment type="caution">
    <text evidence="2">The sequence shown here is derived from an EMBL/GenBank/DDBJ whole genome shotgun (WGS) entry which is preliminary data.</text>
</comment>
<dbReference type="RefSeq" id="WP_357808389.1">
    <property type="nucleotide sequence ID" value="NZ_JBEYBM010000022.1"/>
</dbReference>
<dbReference type="Gene3D" id="1.10.3020.10">
    <property type="entry name" value="alpha-amino acid ester hydrolase ( Helical cap domain)"/>
    <property type="match status" value="1"/>
</dbReference>
<dbReference type="SUPFAM" id="SSF53474">
    <property type="entry name" value="alpha/beta-Hydrolases"/>
    <property type="match status" value="1"/>
</dbReference>
<feature type="domain" description="Xaa-Pro dipeptidyl-peptidase-like" evidence="1">
    <location>
        <begin position="37"/>
        <end position="259"/>
    </location>
</feature>
<accession>A0ABV2XGM6</accession>
<evidence type="ECO:0000313" key="2">
    <source>
        <dbReference type="EMBL" id="MEU2125050.1"/>
    </source>
</evidence>
<dbReference type="InterPro" id="IPR005674">
    <property type="entry name" value="CocE/Ser_esterase"/>
</dbReference>
<keyword evidence="2" id="KW-0378">Hydrolase</keyword>
<dbReference type="Gene3D" id="3.40.50.1820">
    <property type="entry name" value="alpha/beta hydrolase"/>
    <property type="match status" value="1"/>
</dbReference>
<dbReference type="GO" id="GO:0016787">
    <property type="term" value="F:hydrolase activity"/>
    <property type="evidence" value="ECO:0007669"/>
    <property type="project" value="UniProtKB-KW"/>
</dbReference>
<dbReference type="InterPro" id="IPR000383">
    <property type="entry name" value="Xaa-Pro-like_dom"/>
</dbReference>
<evidence type="ECO:0000259" key="1">
    <source>
        <dbReference type="Pfam" id="PF02129"/>
    </source>
</evidence>
<proteinExistence type="predicted"/>
<name>A0ABV2XGM6_9NOCA</name>
<dbReference type="NCBIfam" id="TIGR00976">
    <property type="entry name" value="CocE_NonD"/>
    <property type="match status" value="1"/>
</dbReference>
<dbReference type="Pfam" id="PF02129">
    <property type="entry name" value="Peptidase_S15"/>
    <property type="match status" value="1"/>
</dbReference>
<organism evidence="2 3">
    <name type="scientific">Nocardia niwae</name>
    <dbReference type="NCBI Taxonomy" id="626084"/>
    <lineage>
        <taxon>Bacteria</taxon>
        <taxon>Bacillati</taxon>
        <taxon>Actinomycetota</taxon>
        <taxon>Actinomycetes</taxon>
        <taxon>Mycobacteriales</taxon>
        <taxon>Nocardiaceae</taxon>
        <taxon>Nocardia</taxon>
    </lineage>
</organism>
<protein>
    <submittedName>
        <fullName evidence="2">CocE/NonD family hydrolase</fullName>
    </submittedName>
</protein>
<keyword evidence="3" id="KW-1185">Reference proteome</keyword>
<sequence>MRTPPVTSLLLERSLGLPKPMTRDFVIQRDLEVPTRDGIVLLADRWAPRAAAEGLPAVLIRTPYGRRGVAAVQLARPLAERGFQVVLQSSRGTAGSSGVFDPLRHERLDGLDAVDWVCKQPWFGGSLVLCGPSYLGYTQWAMPDQLPAQVKAMVPAVTESALGLAFLREEAFGLESLFGWGLLVEQQERRWAMAHFLLGARRRRRAEVVLPLSGADRVALGRRSDIIQNFLAHDADSPFWTPTDASDRVFDVTIPTSLVERSPMTRPPGHRAR</sequence>
<evidence type="ECO:0000313" key="3">
    <source>
        <dbReference type="Proteomes" id="UP001550535"/>
    </source>
</evidence>
<gene>
    <name evidence="2" type="ORF">ABZ507_24880</name>
</gene>
<dbReference type="EMBL" id="JBEYBR010000074">
    <property type="protein sequence ID" value="MEU2125050.1"/>
    <property type="molecule type" value="Genomic_DNA"/>
</dbReference>
<reference evidence="2 3" key="1">
    <citation type="submission" date="2024-06" db="EMBL/GenBank/DDBJ databases">
        <title>The Natural Products Discovery Center: Release of the First 8490 Sequenced Strains for Exploring Actinobacteria Biosynthetic Diversity.</title>
        <authorList>
            <person name="Kalkreuter E."/>
            <person name="Kautsar S.A."/>
            <person name="Yang D."/>
            <person name="Bader C.D."/>
            <person name="Teijaro C.N."/>
            <person name="Fluegel L."/>
            <person name="Davis C.M."/>
            <person name="Simpson J.R."/>
            <person name="Lauterbach L."/>
            <person name="Steele A.D."/>
            <person name="Gui C."/>
            <person name="Meng S."/>
            <person name="Li G."/>
            <person name="Viehrig K."/>
            <person name="Ye F."/>
            <person name="Su P."/>
            <person name="Kiefer A.F."/>
            <person name="Nichols A."/>
            <person name="Cepeda A.J."/>
            <person name="Yan W."/>
            <person name="Fan B."/>
            <person name="Jiang Y."/>
            <person name="Adhikari A."/>
            <person name="Zheng C.-J."/>
            <person name="Schuster L."/>
            <person name="Cowan T.M."/>
            <person name="Smanski M.J."/>
            <person name="Chevrette M.G."/>
            <person name="De Carvalho L.P.S."/>
            <person name="Shen B."/>
        </authorList>
    </citation>
    <scope>NUCLEOTIDE SEQUENCE [LARGE SCALE GENOMIC DNA]</scope>
    <source>
        <strain evidence="2 3">NPDC019434</strain>
    </source>
</reference>
<dbReference type="InterPro" id="IPR029058">
    <property type="entry name" value="AB_hydrolase_fold"/>
</dbReference>